<name>A0ABP8C2C9_9ACTN</name>
<protein>
    <recommendedName>
        <fullName evidence="3">Sulfotransferase</fullName>
    </recommendedName>
</protein>
<evidence type="ECO:0000313" key="2">
    <source>
        <dbReference type="Proteomes" id="UP001501710"/>
    </source>
</evidence>
<proteinExistence type="predicted"/>
<keyword evidence="2" id="KW-1185">Reference proteome</keyword>
<evidence type="ECO:0000313" key="1">
    <source>
        <dbReference type="EMBL" id="GAA4232419.1"/>
    </source>
</evidence>
<evidence type="ECO:0008006" key="3">
    <source>
        <dbReference type="Google" id="ProtNLM"/>
    </source>
</evidence>
<dbReference type="Gene3D" id="3.40.50.300">
    <property type="entry name" value="P-loop containing nucleotide triphosphate hydrolases"/>
    <property type="match status" value="1"/>
</dbReference>
<sequence length="212" mass="25029">MVHSPHELHLAKLRVVLANEFGEGAMKILGVTRRDLEHLLSDRLLHRELVRSGKHVIVEKTPDSLCHWERLRECWPDARYIFLLRHPAHIVDSLYTAHPELGRERLYAEHLERFVEPMRRARESLDGIAVRYEDFTADPETEAKRICAYLDVPWEPTMLEYGRVSRRFRYGIGDWGDRIRSGRIQSMRPLPLPDEVPDQLRDWCRAWGYMPA</sequence>
<dbReference type="SUPFAM" id="SSF52540">
    <property type="entry name" value="P-loop containing nucleoside triphosphate hydrolases"/>
    <property type="match status" value="1"/>
</dbReference>
<dbReference type="EMBL" id="BAABAS010000006">
    <property type="protein sequence ID" value="GAA4232419.1"/>
    <property type="molecule type" value="Genomic_DNA"/>
</dbReference>
<accession>A0ABP8C2C9</accession>
<dbReference type="Proteomes" id="UP001501710">
    <property type="component" value="Unassembled WGS sequence"/>
</dbReference>
<organism evidence="1 2">
    <name type="scientific">Actinomadura meridiana</name>
    <dbReference type="NCBI Taxonomy" id="559626"/>
    <lineage>
        <taxon>Bacteria</taxon>
        <taxon>Bacillati</taxon>
        <taxon>Actinomycetota</taxon>
        <taxon>Actinomycetes</taxon>
        <taxon>Streptosporangiales</taxon>
        <taxon>Thermomonosporaceae</taxon>
        <taxon>Actinomadura</taxon>
    </lineage>
</organism>
<dbReference type="InterPro" id="IPR027417">
    <property type="entry name" value="P-loop_NTPase"/>
</dbReference>
<gene>
    <name evidence="1" type="ORF">GCM10022254_32240</name>
</gene>
<reference evidence="2" key="1">
    <citation type="journal article" date="2019" name="Int. J. Syst. Evol. Microbiol.">
        <title>The Global Catalogue of Microorganisms (GCM) 10K type strain sequencing project: providing services to taxonomists for standard genome sequencing and annotation.</title>
        <authorList>
            <consortium name="The Broad Institute Genomics Platform"/>
            <consortium name="The Broad Institute Genome Sequencing Center for Infectious Disease"/>
            <person name="Wu L."/>
            <person name="Ma J."/>
        </authorList>
    </citation>
    <scope>NUCLEOTIDE SEQUENCE [LARGE SCALE GENOMIC DNA]</scope>
    <source>
        <strain evidence="2">JCM 17440</strain>
    </source>
</reference>
<comment type="caution">
    <text evidence="1">The sequence shown here is derived from an EMBL/GenBank/DDBJ whole genome shotgun (WGS) entry which is preliminary data.</text>
</comment>
<dbReference type="Pfam" id="PF13469">
    <property type="entry name" value="Sulfotransfer_3"/>
    <property type="match status" value="1"/>
</dbReference>